<evidence type="ECO:0000313" key="5">
    <source>
        <dbReference type="Proteomes" id="UP000002051"/>
    </source>
</evidence>
<evidence type="ECO:0000313" key="3">
    <source>
        <dbReference type="EMBL" id="AES74735.1"/>
    </source>
</evidence>
<feature type="transmembrane region" description="Helical" evidence="2">
    <location>
        <begin position="173"/>
        <end position="199"/>
    </location>
</feature>
<keyword evidence="2" id="KW-1133">Transmembrane helix</keyword>
<gene>
    <name evidence="3" type="ordered locus">MTR_6g012560</name>
</gene>
<reference evidence="4" key="3">
    <citation type="submission" date="2015-04" db="UniProtKB">
        <authorList>
            <consortium name="EnsemblPlants"/>
        </authorList>
    </citation>
    <scope>IDENTIFICATION</scope>
    <source>
        <strain evidence="4">cv. Jemalong A17</strain>
    </source>
</reference>
<organism evidence="3 5">
    <name type="scientific">Medicago truncatula</name>
    <name type="common">Barrel medic</name>
    <name type="synonym">Medicago tribuloides</name>
    <dbReference type="NCBI Taxonomy" id="3880"/>
    <lineage>
        <taxon>Eukaryota</taxon>
        <taxon>Viridiplantae</taxon>
        <taxon>Streptophyta</taxon>
        <taxon>Embryophyta</taxon>
        <taxon>Tracheophyta</taxon>
        <taxon>Spermatophyta</taxon>
        <taxon>Magnoliopsida</taxon>
        <taxon>eudicotyledons</taxon>
        <taxon>Gunneridae</taxon>
        <taxon>Pentapetalae</taxon>
        <taxon>rosids</taxon>
        <taxon>fabids</taxon>
        <taxon>Fabales</taxon>
        <taxon>Fabaceae</taxon>
        <taxon>Papilionoideae</taxon>
        <taxon>50 kb inversion clade</taxon>
        <taxon>NPAAA clade</taxon>
        <taxon>Hologalegina</taxon>
        <taxon>IRL clade</taxon>
        <taxon>Trifolieae</taxon>
        <taxon>Medicago</taxon>
    </lineage>
</organism>
<dbReference type="Proteomes" id="UP000002051">
    <property type="component" value="Chromosome 6"/>
</dbReference>
<evidence type="ECO:0000313" key="4">
    <source>
        <dbReference type="EnsemblPlants" id="AES74735"/>
    </source>
</evidence>
<evidence type="ECO:0000256" key="2">
    <source>
        <dbReference type="SAM" id="Phobius"/>
    </source>
</evidence>
<protein>
    <submittedName>
        <fullName evidence="3">Transmembrane protein, putative</fullName>
    </submittedName>
</protein>
<dbReference type="PaxDb" id="3880-AES74735"/>
<dbReference type="AlphaFoldDB" id="G7KKW4"/>
<keyword evidence="2" id="KW-0472">Membrane</keyword>
<reference evidence="3 5" key="1">
    <citation type="journal article" date="2011" name="Nature">
        <title>The Medicago genome provides insight into the evolution of rhizobial symbioses.</title>
        <authorList>
            <person name="Young N.D."/>
            <person name="Debelle F."/>
            <person name="Oldroyd G.E."/>
            <person name="Geurts R."/>
            <person name="Cannon S.B."/>
            <person name="Udvardi M.K."/>
            <person name="Benedito V.A."/>
            <person name="Mayer K.F."/>
            <person name="Gouzy J."/>
            <person name="Schoof H."/>
            <person name="Van de Peer Y."/>
            <person name="Proost S."/>
            <person name="Cook D.R."/>
            <person name="Meyers B.C."/>
            <person name="Spannagl M."/>
            <person name="Cheung F."/>
            <person name="De Mita S."/>
            <person name="Krishnakumar V."/>
            <person name="Gundlach H."/>
            <person name="Zhou S."/>
            <person name="Mudge J."/>
            <person name="Bharti A.K."/>
            <person name="Murray J.D."/>
            <person name="Naoumkina M.A."/>
            <person name="Rosen B."/>
            <person name="Silverstein K.A."/>
            <person name="Tang H."/>
            <person name="Rombauts S."/>
            <person name="Zhao P.X."/>
            <person name="Zhou P."/>
            <person name="Barbe V."/>
            <person name="Bardou P."/>
            <person name="Bechner M."/>
            <person name="Bellec A."/>
            <person name="Berger A."/>
            <person name="Berges H."/>
            <person name="Bidwell S."/>
            <person name="Bisseling T."/>
            <person name="Choisne N."/>
            <person name="Couloux A."/>
            <person name="Denny R."/>
            <person name="Deshpande S."/>
            <person name="Dai X."/>
            <person name="Doyle J.J."/>
            <person name="Dudez A.M."/>
            <person name="Farmer A.D."/>
            <person name="Fouteau S."/>
            <person name="Franken C."/>
            <person name="Gibelin C."/>
            <person name="Gish J."/>
            <person name="Goldstein S."/>
            <person name="Gonzalez A.J."/>
            <person name="Green P.J."/>
            <person name="Hallab A."/>
            <person name="Hartog M."/>
            <person name="Hua A."/>
            <person name="Humphray S.J."/>
            <person name="Jeong D.H."/>
            <person name="Jing Y."/>
            <person name="Jocker A."/>
            <person name="Kenton S.M."/>
            <person name="Kim D.J."/>
            <person name="Klee K."/>
            <person name="Lai H."/>
            <person name="Lang C."/>
            <person name="Lin S."/>
            <person name="Macmil S.L."/>
            <person name="Magdelenat G."/>
            <person name="Matthews L."/>
            <person name="McCorrison J."/>
            <person name="Monaghan E.L."/>
            <person name="Mun J.H."/>
            <person name="Najar F.Z."/>
            <person name="Nicholson C."/>
            <person name="Noirot C."/>
            <person name="O'Bleness M."/>
            <person name="Paule C.R."/>
            <person name="Poulain J."/>
            <person name="Prion F."/>
            <person name="Qin B."/>
            <person name="Qu C."/>
            <person name="Retzel E.F."/>
            <person name="Riddle C."/>
            <person name="Sallet E."/>
            <person name="Samain S."/>
            <person name="Samson N."/>
            <person name="Sanders I."/>
            <person name="Saurat O."/>
            <person name="Scarpelli C."/>
            <person name="Schiex T."/>
            <person name="Segurens B."/>
            <person name="Severin A.J."/>
            <person name="Sherrier D.J."/>
            <person name="Shi R."/>
            <person name="Sims S."/>
            <person name="Singer S.R."/>
            <person name="Sinharoy S."/>
            <person name="Sterck L."/>
            <person name="Viollet A."/>
            <person name="Wang B.B."/>
            <person name="Wang K."/>
            <person name="Wang M."/>
            <person name="Wang X."/>
            <person name="Warfsmann J."/>
            <person name="Weissenbach J."/>
            <person name="White D.D."/>
            <person name="White J.D."/>
            <person name="Wiley G.B."/>
            <person name="Wincker P."/>
            <person name="Xing Y."/>
            <person name="Yang L."/>
            <person name="Yao Z."/>
            <person name="Ying F."/>
            <person name="Zhai J."/>
            <person name="Zhou L."/>
            <person name="Zuber A."/>
            <person name="Denarie J."/>
            <person name="Dixon R.A."/>
            <person name="May G.D."/>
            <person name="Schwartz D.C."/>
            <person name="Rogers J."/>
            <person name="Quetier F."/>
            <person name="Town C.D."/>
            <person name="Roe B.A."/>
        </authorList>
    </citation>
    <scope>NUCLEOTIDE SEQUENCE [LARGE SCALE GENOMIC DNA]</scope>
    <source>
        <strain evidence="3">A17</strain>
        <strain evidence="4 5">cv. Jemalong A17</strain>
    </source>
</reference>
<name>G7KKW4_MEDTR</name>
<keyword evidence="2 3" id="KW-0812">Transmembrane</keyword>
<sequence>MRLFGTWDILAVTWHLAVTLTKWIIMLRRQLCAINELLNWYSFSTNESIIEVWQDSLNVIYRRSFELYCKDLQDFAPDQQSTRITESSPSSVTKTQKEKDILKYDMLNGKITKPKKSKASLSENQELLDELKKMRENQEKTNLIMENMMSFIQNRFSGEDVNAIIQASRQLSYIILLVVFIFTLLVITLMVSCLFTSILPTTNYRNFENR</sequence>
<dbReference type="EMBL" id="CM001222">
    <property type="protein sequence ID" value="AES74735.1"/>
    <property type="molecule type" value="Genomic_DNA"/>
</dbReference>
<keyword evidence="5" id="KW-1185">Reference proteome</keyword>
<reference evidence="3 5" key="2">
    <citation type="journal article" date="2014" name="BMC Genomics">
        <title>An improved genome release (version Mt4.0) for the model legume Medicago truncatula.</title>
        <authorList>
            <person name="Tang H."/>
            <person name="Krishnakumar V."/>
            <person name="Bidwell S."/>
            <person name="Rosen B."/>
            <person name="Chan A."/>
            <person name="Zhou S."/>
            <person name="Gentzbittel L."/>
            <person name="Childs K.L."/>
            <person name="Yandell M."/>
            <person name="Gundlach H."/>
            <person name="Mayer K.F."/>
            <person name="Schwartz D.C."/>
            <person name="Town C.D."/>
        </authorList>
    </citation>
    <scope>GENOME REANNOTATION</scope>
    <source>
        <strain evidence="4 5">cv. Jemalong A17</strain>
    </source>
</reference>
<feature type="coiled-coil region" evidence="1">
    <location>
        <begin position="117"/>
        <end position="148"/>
    </location>
</feature>
<evidence type="ECO:0000256" key="1">
    <source>
        <dbReference type="SAM" id="Coils"/>
    </source>
</evidence>
<keyword evidence="1" id="KW-0175">Coiled coil</keyword>
<accession>G7KKW4</accession>
<dbReference type="HOGENOM" id="CLU_1311798_0_0_1"/>
<dbReference type="EnsemblPlants" id="AES74735">
    <property type="protein sequence ID" value="AES74735"/>
    <property type="gene ID" value="MTR_6g012560"/>
</dbReference>
<proteinExistence type="predicted"/>